<protein>
    <submittedName>
        <fullName evidence="1">Uncharacterized protein</fullName>
    </submittedName>
</protein>
<dbReference type="Proteomes" id="UP000827986">
    <property type="component" value="Unassembled WGS sequence"/>
</dbReference>
<keyword evidence="2" id="KW-1185">Reference proteome</keyword>
<evidence type="ECO:0000313" key="2">
    <source>
        <dbReference type="Proteomes" id="UP000827986"/>
    </source>
</evidence>
<evidence type="ECO:0000313" key="1">
    <source>
        <dbReference type="EMBL" id="KAH1171435.1"/>
    </source>
</evidence>
<reference evidence="1" key="1">
    <citation type="submission" date="2021-09" db="EMBL/GenBank/DDBJ databases">
        <title>The genome of Mauremys mutica provides insights into the evolution of semi-aquatic lifestyle.</title>
        <authorList>
            <person name="Gong S."/>
            <person name="Gao Y."/>
        </authorList>
    </citation>
    <scope>NUCLEOTIDE SEQUENCE</scope>
    <source>
        <strain evidence="1">MM-2020</strain>
        <tissue evidence="1">Muscle</tissue>
    </source>
</reference>
<gene>
    <name evidence="1" type="ORF">KIL84_007053</name>
</gene>
<dbReference type="AlphaFoldDB" id="A0A9D4AWR1"/>
<sequence length="124" mass="13375">MKSGKASRAGPCCASSWAQCQLHWGREGHCCVEIMADTVSVSGRGWYSLSPSLVSQCLSQIEYSGRGEQSGHSWTQGRDSLEGLAMALSPSQQEVEGKDLLLRVPMAASRRALWVRFGGEKVSG</sequence>
<accession>A0A9D4AWR1</accession>
<name>A0A9D4AWR1_9SAUR</name>
<proteinExistence type="predicted"/>
<organism evidence="1 2">
    <name type="scientific">Mauremys mutica</name>
    <name type="common">yellowpond turtle</name>
    <dbReference type="NCBI Taxonomy" id="74926"/>
    <lineage>
        <taxon>Eukaryota</taxon>
        <taxon>Metazoa</taxon>
        <taxon>Chordata</taxon>
        <taxon>Craniata</taxon>
        <taxon>Vertebrata</taxon>
        <taxon>Euteleostomi</taxon>
        <taxon>Archelosauria</taxon>
        <taxon>Testudinata</taxon>
        <taxon>Testudines</taxon>
        <taxon>Cryptodira</taxon>
        <taxon>Durocryptodira</taxon>
        <taxon>Testudinoidea</taxon>
        <taxon>Geoemydidae</taxon>
        <taxon>Geoemydinae</taxon>
        <taxon>Mauremys</taxon>
    </lineage>
</organism>
<comment type="caution">
    <text evidence="1">The sequence shown here is derived from an EMBL/GenBank/DDBJ whole genome shotgun (WGS) entry which is preliminary data.</text>
</comment>
<dbReference type="EMBL" id="JAHDVG010000483">
    <property type="protein sequence ID" value="KAH1171435.1"/>
    <property type="molecule type" value="Genomic_DNA"/>
</dbReference>